<keyword evidence="6" id="KW-1185">Reference proteome</keyword>
<dbReference type="Gene3D" id="2.60.220.20">
    <property type="entry name" value="putative beta-Galactosidase from caulobacter crescentus"/>
    <property type="match status" value="1"/>
</dbReference>
<reference evidence="5 6" key="1">
    <citation type="submission" date="2021-05" db="EMBL/GenBank/DDBJ databases">
        <title>A Polyphasic approach of four new species of the genus Ohtaekwangia: Ohtaekwangia histidinii sp. nov., Ohtaekwangia cretensis sp. nov., Ohtaekwangia indiensis sp. nov., Ohtaekwangia reichenbachii sp. nov. from diverse environment.</title>
        <authorList>
            <person name="Octaviana S."/>
        </authorList>
    </citation>
    <scope>NUCLEOTIDE SEQUENCE [LARGE SCALE GENOMIC DNA]</scope>
    <source>
        <strain evidence="5 6">PWU5</strain>
    </source>
</reference>
<dbReference type="Pfam" id="PF02449">
    <property type="entry name" value="Glyco_hydro_42"/>
    <property type="match status" value="1"/>
</dbReference>
<name>A0AAP2E3Y0_9BACT</name>
<evidence type="ECO:0000259" key="3">
    <source>
        <dbReference type="Pfam" id="PF02449"/>
    </source>
</evidence>
<proteinExistence type="predicted"/>
<dbReference type="SUPFAM" id="SSF51445">
    <property type="entry name" value="(Trans)glycosidases"/>
    <property type="match status" value="1"/>
</dbReference>
<sequence>MLVVLAGAVTAGAQSLPSLQRQGSAGHLMVNGKPFLVLGGELGNSSASSADYMRPIWKKLRAMHCNTVLAPVYWELIEPVQGKFDFTTVDSLLAGARRHSIKIVFLWFGSWKNSMSCYVPAWVKKDYKTYPRAYDERGLAQEILTPFSADNLRADVDAFRALMKHIREHDEKYQTVIMIQVENEIGILPSARDYHPQATKAFHQPVPTALMQYLQQHKKSLAPALAEAWRKNGSRTSGTWEEVFGKGLATDEMFIAWHFALFANQVALEGKKVYPLPMFVNAALNRPNVKPGGYPSGGPLPHIIDIWKAATPAIDLLSPDFYNPDFIHWNDLYTRPDNALFIPEIRFEPSVSAKVFYALGHYQAIGFSPFSIESTDTPENEPIGKSYQVLTQLMPLLCQHQGKPTLDGVLLDKRSDADTLTFGNYTFIVKHDYTLGWSPGAKEENWPQAGGLIIQTAPNEFIVAGTGIVVSFVSAQPSKGRTGILSIEEGGYREGHWNPGRTMNGDQSHQGRHLRFPVGEYGIQKLSLYQYK</sequence>
<feature type="domain" description="Glycoside hydrolase family 42 N-terminal" evidence="3">
    <location>
        <begin position="57"/>
        <end position="243"/>
    </location>
</feature>
<dbReference type="GO" id="GO:0005975">
    <property type="term" value="P:carbohydrate metabolic process"/>
    <property type="evidence" value="ECO:0007669"/>
    <property type="project" value="InterPro"/>
</dbReference>
<evidence type="ECO:0000256" key="1">
    <source>
        <dbReference type="ARBA" id="ARBA00022801"/>
    </source>
</evidence>
<dbReference type="InterPro" id="IPR017853">
    <property type="entry name" value="GH"/>
</dbReference>
<protein>
    <submittedName>
        <fullName evidence="5">DUF5597 domain-containing protein</fullName>
    </submittedName>
</protein>
<keyword evidence="1" id="KW-0378">Hydrolase</keyword>
<dbReference type="GO" id="GO:0009341">
    <property type="term" value="C:beta-galactosidase complex"/>
    <property type="evidence" value="ECO:0007669"/>
    <property type="project" value="InterPro"/>
</dbReference>
<accession>A0AAP2E3Y0</accession>
<dbReference type="Pfam" id="PF18120">
    <property type="entry name" value="DUF5597"/>
    <property type="match status" value="1"/>
</dbReference>
<dbReference type="EMBL" id="JAHESE010000050">
    <property type="protein sequence ID" value="MBT1712105.1"/>
    <property type="molecule type" value="Genomic_DNA"/>
</dbReference>
<keyword evidence="2" id="KW-0326">Glycosidase</keyword>
<comment type="caution">
    <text evidence="5">The sequence shown here is derived from an EMBL/GenBank/DDBJ whole genome shotgun (WGS) entry which is preliminary data.</text>
</comment>
<evidence type="ECO:0000256" key="2">
    <source>
        <dbReference type="ARBA" id="ARBA00023295"/>
    </source>
</evidence>
<dbReference type="AlphaFoldDB" id="A0AAP2E3Y0"/>
<gene>
    <name evidence="5" type="ORF">KK062_27940</name>
</gene>
<dbReference type="InterPro" id="IPR040719">
    <property type="entry name" value="DUF5597"/>
</dbReference>
<dbReference type="FunFam" id="3.20.20.80:FF:000135">
    <property type="entry name" value="Beta-galactosidase, putative, bgl35A"/>
    <property type="match status" value="1"/>
</dbReference>
<dbReference type="InterPro" id="IPR013529">
    <property type="entry name" value="Glyco_hydro_42_N"/>
</dbReference>
<evidence type="ECO:0000259" key="4">
    <source>
        <dbReference type="Pfam" id="PF18120"/>
    </source>
</evidence>
<dbReference type="Gene3D" id="3.20.20.80">
    <property type="entry name" value="Glycosidases"/>
    <property type="match status" value="1"/>
</dbReference>
<dbReference type="GO" id="GO:0004565">
    <property type="term" value="F:beta-galactosidase activity"/>
    <property type="evidence" value="ECO:0007669"/>
    <property type="project" value="InterPro"/>
</dbReference>
<dbReference type="Proteomes" id="UP001319080">
    <property type="component" value="Unassembled WGS sequence"/>
</dbReference>
<evidence type="ECO:0000313" key="6">
    <source>
        <dbReference type="Proteomes" id="UP001319080"/>
    </source>
</evidence>
<evidence type="ECO:0000313" key="5">
    <source>
        <dbReference type="EMBL" id="MBT1712105.1"/>
    </source>
</evidence>
<organism evidence="5 6">
    <name type="scientific">Dawidia cretensis</name>
    <dbReference type="NCBI Taxonomy" id="2782350"/>
    <lineage>
        <taxon>Bacteria</taxon>
        <taxon>Pseudomonadati</taxon>
        <taxon>Bacteroidota</taxon>
        <taxon>Cytophagia</taxon>
        <taxon>Cytophagales</taxon>
        <taxon>Chryseotaleaceae</taxon>
        <taxon>Dawidia</taxon>
    </lineage>
</organism>
<feature type="domain" description="DUF5597" evidence="4">
    <location>
        <begin position="384"/>
        <end position="515"/>
    </location>
</feature>